<feature type="compositionally biased region" description="Basic residues" evidence="1">
    <location>
        <begin position="183"/>
        <end position="192"/>
    </location>
</feature>
<evidence type="ECO:0000256" key="1">
    <source>
        <dbReference type="SAM" id="MobiDB-lite"/>
    </source>
</evidence>
<feature type="compositionally biased region" description="Basic residues" evidence="1">
    <location>
        <begin position="114"/>
        <end position="125"/>
    </location>
</feature>
<dbReference type="EMBL" id="KN829889">
    <property type="protein sequence ID" value="KIK73308.1"/>
    <property type="molecule type" value="Genomic_DNA"/>
</dbReference>
<protein>
    <submittedName>
        <fullName evidence="2">Uncharacterized protein</fullName>
    </submittedName>
</protein>
<name>A0A0D0CCT7_9AGAM</name>
<evidence type="ECO:0000313" key="3">
    <source>
        <dbReference type="Proteomes" id="UP000054538"/>
    </source>
</evidence>
<dbReference type="InParanoid" id="A0A0D0CCT7"/>
<sequence length="249" mass="27549">MDNAMHAARAVIQHTDVIPGILIAVEQLLHPEAAVWPNWMGMIQWTQELVARHPWAQQGTIVRTEYEFGDSSTNDNKVLQPPKEPMGAEEEEARGAQILQIEIEEDDEEDVAYRRRQKEHAKGKKRADAMEGESFLGKRKADEALDDATECRRPQMRRSSGKMTAAQPTLVHLPGGRMTTAKKATRPKRMTKAQRAAEHRDDVQSEDEDTIGNMAVGSTSSADRMMATPTPAPPSTPPGTSIPVPNPAQ</sequence>
<accession>A0A0D0CCT7</accession>
<reference evidence="2 3" key="1">
    <citation type="submission" date="2014-04" db="EMBL/GenBank/DDBJ databases">
        <authorList>
            <consortium name="DOE Joint Genome Institute"/>
            <person name="Kuo A."/>
            <person name="Kohler A."/>
            <person name="Jargeat P."/>
            <person name="Nagy L.G."/>
            <person name="Floudas D."/>
            <person name="Copeland A."/>
            <person name="Barry K.W."/>
            <person name="Cichocki N."/>
            <person name="Veneault-Fourrey C."/>
            <person name="LaButti K."/>
            <person name="Lindquist E.A."/>
            <person name="Lipzen A."/>
            <person name="Lundell T."/>
            <person name="Morin E."/>
            <person name="Murat C."/>
            <person name="Sun H."/>
            <person name="Tunlid A."/>
            <person name="Henrissat B."/>
            <person name="Grigoriev I.V."/>
            <person name="Hibbett D.S."/>
            <person name="Martin F."/>
            <person name="Nordberg H.P."/>
            <person name="Cantor M.N."/>
            <person name="Hua S.X."/>
        </authorList>
    </citation>
    <scope>NUCLEOTIDE SEQUENCE [LARGE SCALE GENOMIC DNA]</scope>
    <source>
        <strain evidence="2 3">Ve08.2h10</strain>
    </source>
</reference>
<reference evidence="3" key="2">
    <citation type="submission" date="2015-01" db="EMBL/GenBank/DDBJ databases">
        <title>Evolutionary Origins and Diversification of the Mycorrhizal Mutualists.</title>
        <authorList>
            <consortium name="DOE Joint Genome Institute"/>
            <consortium name="Mycorrhizal Genomics Consortium"/>
            <person name="Kohler A."/>
            <person name="Kuo A."/>
            <person name="Nagy L.G."/>
            <person name="Floudas D."/>
            <person name="Copeland A."/>
            <person name="Barry K.W."/>
            <person name="Cichocki N."/>
            <person name="Veneault-Fourrey C."/>
            <person name="LaButti K."/>
            <person name="Lindquist E.A."/>
            <person name="Lipzen A."/>
            <person name="Lundell T."/>
            <person name="Morin E."/>
            <person name="Murat C."/>
            <person name="Riley R."/>
            <person name="Ohm R."/>
            <person name="Sun H."/>
            <person name="Tunlid A."/>
            <person name="Henrissat B."/>
            <person name="Grigoriev I.V."/>
            <person name="Hibbett D.S."/>
            <person name="Martin F."/>
        </authorList>
    </citation>
    <scope>NUCLEOTIDE SEQUENCE [LARGE SCALE GENOMIC DNA]</scope>
    <source>
        <strain evidence="3">Ve08.2h10</strain>
    </source>
</reference>
<gene>
    <name evidence="2" type="ORF">PAXRUDRAFT_21001</name>
</gene>
<keyword evidence="3" id="KW-1185">Reference proteome</keyword>
<dbReference type="HOGENOM" id="CLU_067979_0_0_1"/>
<dbReference type="Proteomes" id="UP000054538">
    <property type="component" value="Unassembled WGS sequence"/>
</dbReference>
<dbReference type="AlphaFoldDB" id="A0A0D0CCT7"/>
<organism evidence="2 3">
    <name type="scientific">Paxillus rubicundulus Ve08.2h10</name>
    <dbReference type="NCBI Taxonomy" id="930991"/>
    <lineage>
        <taxon>Eukaryota</taxon>
        <taxon>Fungi</taxon>
        <taxon>Dikarya</taxon>
        <taxon>Basidiomycota</taxon>
        <taxon>Agaricomycotina</taxon>
        <taxon>Agaricomycetes</taxon>
        <taxon>Agaricomycetidae</taxon>
        <taxon>Boletales</taxon>
        <taxon>Paxilineae</taxon>
        <taxon>Paxillaceae</taxon>
        <taxon>Paxillus</taxon>
    </lineage>
</organism>
<feature type="compositionally biased region" description="Basic and acidic residues" evidence="1">
    <location>
        <begin position="139"/>
        <end position="153"/>
    </location>
</feature>
<feature type="region of interest" description="Disordered" evidence="1">
    <location>
        <begin position="108"/>
        <end position="249"/>
    </location>
</feature>
<feature type="region of interest" description="Disordered" evidence="1">
    <location>
        <begin position="69"/>
        <end position="91"/>
    </location>
</feature>
<evidence type="ECO:0000313" key="2">
    <source>
        <dbReference type="EMBL" id="KIK73308.1"/>
    </source>
</evidence>
<proteinExistence type="predicted"/>